<evidence type="ECO:0000259" key="2">
    <source>
        <dbReference type="SMART" id="SM01017"/>
    </source>
</evidence>
<evidence type="ECO:0000313" key="3">
    <source>
        <dbReference type="EMBL" id="CAD0113477.1"/>
    </source>
</evidence>
<dbReference type="Gene3D" id="2.60.40.640">
    <property type="match status" value="1"/>
</dbReference>
<feature type="compositionally biased region" description="Pro residues" evidence="1">
    <location>
        <begin position="500"/>
        <end position="509"/>
    </location>
</feature>
<gene>
    <name evidence="3" type="ORF">AWRI4620_LOCUS7732</name>
</gene>
<feature type="domain" description="Arrestin C-terminal-like" evidence="2">
    <location>
        <begin position="256"/>
        <end position="396"/>
    </location>
</feature>
<keyword evidence="4" id="KW-1185">Reference proteome</keyword>
<feature type="region of interest" description="Disordered" evidence="1">
    <location>
        <begin position="488"/>
        <end position="576"/>
    </location>
</feature>
<dbReference type="OrthoDB" id="2238745at2759"/>
<dbReference type="GO" id="GO:0030674">
    <property type="term" value="F:protein-macromolecule adaptor activity"/>
    <property type="evidence" value="ECO:0007669"/>
    <property type="project" value="TreeGrafter"/>
</dbReference>
<evidence type="ECO:0000313" key="4">
    <source>
        <dbReference type="Proteomes" id="UP000745764"/>
    </source>
</evidence>
<dbReference type="PANTHER" id="PTHR11188:SF174">
    <property type="entry name" value="ARRESTIN-RELATED TRAFFICKING ADAPTER 10-RELATED"/>
    <property type="match status" value="1"/>
</dbReference>
<proteinExistence type="predicted"/>
<dbReference type="InterPro" id="IPR050357">
    <property type="entry name" value="Arrestin_domain-protein"/>
</dbReference>
<evidence type="ECO:0000256" key="1">
    <source>
        <dbReference type="SAM" id="MobiDB-lite"/>
    </source>
</evidence>
<dbReference type="Pfam" id="PF02752">
    <property type="entry name" value="Arrestin_C"/>
    <property type="match status" value="1"/>
</dbReference>
<dbReference type="InterPro" id="IPR011022">
    <property type="entry name" value="Arrestin_C-like"/>
</dbReference>
<comment type="caution">
    <text evidence="3">The sequence shown here is derived from an EMBL/GenBank/DDBJ whole genome shotgun (WGS) entry which is preliminary data.</text>
</comment>
<feature type="compositionally biased region" description="Acidic residues" evidence="1">
    <location>
        <begin position="530"/>
        <end position="539"/>
    </location>
</feature>
<accession>A0A9N8KM71</accession>
<feature type="compositionally biased region" description="Polar residues" evidence="1">
    <location>
        <begin position="156"/>
        <end position="170"/>
    </location>
</feature>
<sequence length="576" mass="62687">MPGTDPNDKPLVSGSGVNVSINLAEPALFLQGFEQNDMASGNTAMLRGTLHLRVTKAAKIKAVTLKFKGRATTKWPEGDLLLSIWFRDVDNIMSHTWPFFNAQFPTAEAGPCADHVELFKSGASSTTSSFGMGKSPNISTTNLTTKDQRRLSLQVNQSRSFGKGESSTGGPSVAQKGYRTFNPGDYVYNFELPLDSRLPETIDVDLGSVKYELEAVIERAGAFRANLVGVREVQLIRAPAEGSLEQVEPIAISRNWEDQLHYDIVISGKSFPLGSQVPIAFKLTPLAKVQCHRIKVLVTENIEYFCSNKRVHRMEPTRKVQLFEKRADTPPTSTFPGSSMRVTSGGGVPYDQRARAAAGETVQTSDPTNLLGNLEGKRRHFEISIDSPFHILSCRATQANTSLPAYTSPESASNGSTLYECGCPNALRRRNSPTSYVPTLNALNGMRETTIPPTITAPSLARPQAAHLTGAAPHNQLDRPIHLLRAPSFNPPAFEDEEPPPPLITPPPQYDSIASPTSGLADYFARLSDAYDDDEDSDDASSSRGRVDVPLTPGARVNRSMDVSRSWVPLGAQLHG</sequence>
<dbReference type="PANTHER" id="PTHR11188">
    <property type="entry name" value="ARRESTIN DOMAIN CONTAINING PROTEIN"/>
    <property type="match status" value="1"/>
</dbReference>
<dbReference type="GO" id="GO:0031625">
    <property type="term" value="F:ubiquitin protein ligase binding"/>
    <property type="evidence" value="ECO:0007669"/>
    <property type="project" value="TreeGrafter"/>
</dbReference>
<name>A0A9N8KM71_9PEZI</name>
<dbReference type="SUPFAM" id="SSF81296">
    <property type="entry name" value="E set domains"/>
    <property type="match status" value="1"/>
</dbReference>
<dbReference type="GO" id="GO:0005829">
    <property type="term" value="C:cytosol"/>
    <property type="evidence" value="ECO:0007669"/>
    <property type="project" value="TreeGrafter"/>
</dbReference>
<dbReference type="EMBL" id="CAINUL010000016">
    <property type="protein sequence ID" value="CAD0113477.1"/>
    <property type="molecule type" value="Genomic_DNA"/>
</dbReference>
<reference evidence="3" key="1">
    <citation type="submission" date="2020-06" db="EMBL/GenBank/DDBJ databases">
        <authorList>
            <person name="Onetto C."/>
        </authorList>
    </citation>
    <scope>NUCLEOTIDE SEQUENCE</scope>
</reference>
<dbReference type="InterPro" id="IPR014756">
    <property type="entry name" value="Ig_E-set"/>
</dbReference>
<organism evidence="3 4">
    <name type="scientific">Aureobasidium uvarum</name>
    <dbReference type="NCBI Taxonomy" id="2773716"/>
    <lineage>
        <taxon>Eukaryota</taxon>
        <taxon>Fungi</taxon>
        <taxon>Dikarya</taxon>
        <taxon>Ascomycota</taxon>
        <taxon>Pezizomycotina</taxon>
        <taxon>Dothideomycetes</taxon>
        <taxon>Dothideomycetidae</taxon>
        <taxon>Dothideales</taxon>
        <taxon>Saccotheciaceae</taxon>
        <taxon>Aureobasidium</taxon>
    </lineage>
</organism>
<protein>
    <recommendedName>
        <fullName evidence="2">Arrestin C-terminal-like domain-containing protein</fullName>
    </recommendedName>
</protein>
<dbReference type="SMART" id="SM01017">
    <property type="entry name" value="Arrestin_C"/>
    <property type="match status" value="1"/>
</dbReference>
<dbReference type="Proteomes" id="UP000745764">
    <property type="component" value="Unassembled WGS sequence"/>
</dbReference>
<dbReference type="InterPro" id="IPR014752">
    <property type="entry name" value="Arrestin-like_C"/>
</dbReference>
<dbReference type="AlphaFoldDB" id="A0A9N8KM71"/>
<dbReference type="GO" id="GO:0070086">
    <property type="term" value="P:ubiquitin-dependent endocytosis"/>
    <property type="evidence" value="ECO:0007669"/>
    <property type="project" value="TreeGrafter"/>
</dbReference>
<feature type="region of interest" description="Disordered" evidence="1">
    <location>
        <begin position="156"/>
        <end position="175"/>
    </location>
</feature>